<evidence type="ECO:0000313" key="2">
    <source>
        <dbReference type="EMBL" id="KAB8074594.1"/>
    </source>
</evidence>
<dbReference type="AlphaFoldDB" id="A0A5N5X4Z5"/>
<reference evidence="2 3" key="1">
    <citation type="submission" date="2019-04" db="EMBL/GenBank/DDBJ databases">
        <title>Friends and foes A comparative genomics study of 23 Aspergillus species from section Flavi.</title>
        <authorList>
            <consortium name="DOE Joint Genome Institute"/>
            <person name="Kjaerbolling I."/>
            <person name="Vesth T."/>
            <person name="Frisvad J.C."/>
            <person name="Nybo J.L."/>
            <person name="Theobald S."/>
            <person name="Kildgaard S."/>
            <person name="Isbrandt T."/>
            <person name="Kuo A."/>
            <person name="Sato A."/>
            <person name="Lyhne E.K."/>
            <person name="Kogle M.E."/>
            <person name="Wiebenga A."/>
            <person name="Kun R.S."/>
            <person name="Lubbers R.J."/>
            <person name="Makela M.R."/>
            <person name="Barry K."/>
            <person name="Chovatia M."/>
            <person name="Clum A."/>
            <person name="Daum C."/>
            <person name="Haridas S."/>
            <person name="He G."/>
            <person name="LaButti K."/>
            <person name="Lipzen A."/>
            <person name="Mondo S."/>
            <person name="Riley R."/>
            <person name="Salamov A."/>
            <person name="Simmons B.A."/>
            <person name="Magnuson J.K."/>
            <person name="Henrissat B."/>
            <person name="Mortensen U.H."/>
            <person name="Larsen T.O."/>
            <person name="Devries R.P."/>
            <person name="Grigoriev I.V."/>
            <person name="Machida M."/>
            <person name="Baker S.E."/>
            <person name="Andersen M.R."/>
        </authorList>
    </citation>
    <scope>NUCLEOTIDE SEQUENCE [LARGE SCALE GENOMIC DNA]</scope>
    <source>
        <strain evidence="2 3">CBS 151.66</strain>
    </source>
</reference>
<sequence length="238" mass="26920">MGGKLGIHELRKQCSWWKRHSLYSAVGVKEVMFRFARFDKKTKEILVFAKDFDYDSRKAEIQYVIDHLALKNPEECGINVMGKSHANVLVCPNTVYDKLEGGTYCAAQKSRELTLQQEVYEWLPARIEYYWQNGIHSDQVEFLETGNFVSQYRTLAWLRGWDAMSPYGQIVYGFQLIEGWHIRYILCLVIASLLLSACVVAISTAVLQSFEVGLTAGSYALAIAAVALAALTFLSAII</sequence>
<dbReference type="EMBL" id="ML732207">
    <property type="protein sequence ID" value="KAB8074594.1"/>
    <property type="molecule type" value="Genomic_DNA"/>
</dbReference>
<gene>
    <name evidence="2" type="ORF">BDV29DRAFT_156478</name>
</gene>
<keyword evidence="1" id="KW-0812">Transmembrane</keyword>
<keyword evidence="1" id="KW-1133">Transmembrane helix</keyword>
<proteinExistence type="predicted"/>
<name>A0A5N5X4Z5_9EURO</name>
<feature type="transmembrane region" description="Helical" evidence="1">
    <location>
        <begin position="184"/>
        <end position="207"/>
    </location>
</feature>
<keyword evidence="3" id="KW-1185">Reference proteome</keyword>
<dbReference type="Proteomes" id="UP000326565">
    <property type="component" value="Unassembled WGS sequence"/>
</dbReference>
<dbReference type="OrthoDB" id="4495745at2759"/>
<organism evidence="2 3">
    <name type="scientific">Aspergillus leporis</name>
    <dbReference type="NCBI Taxonomy" id="41062"/>
    <lineage>
        <taxon>Eukaryota</taxon>
        <taxon>Fungi</taxon>
        <taxon>Dikarya</taxon>
        <taxon>Ascomycota</taxon>
        <taxon>Pezizomycotina</taxon>
        <taxon>Eurotiomycetes</taxon>
        <taxon>Eurotiomycetidae</taxon>
        <taxon>Eurotiales</taxon>
        <taxon>Aspergillaceae</taxon>
        <taxon>Aspergillus</taxon>
        <taxon>Aspergillus subgen. Circumdati</taxon>
    </lineage>
</organism>
<evidence type="ECO:0000256" key="1">
    <source>
        <dbReference type="SAM" id="Phobius"/>
    </source>
</evidence>
<feature type="transmembrane region" description="Helical" evidence="1">
    <location>
        <begin position="219"/>
        <end position="237"/>
    </location>
</feature>
<keyword evidence="1" id="KW-0472">Membrane</keyword>
<accession>A0A5N5X4Z5</accession>
<protein>
    <submittedName>
        <fullName evidence="2">Uncharacterized protein</fullName>
    </submittedName>
</protein>
<evidence type="ECO:0000313" key="3">
    <source>
        <dbReference type="Proteomes" id="UP000326565"/>
    </source>
</evidence>